<sequence length="116" mass="12354">MQNKNESKISAEDGPLLRGGQVIGVDGDFIGVIGAMLLDPATPSPQWVTVGFDEAGYALIPLTGAYRDGQNLQVPFTGAQVRAAPGRGHVDALAPDDEQVLRDYYAEARARGTDQR</sequence>
<dbReference type="RefSeq" id="WP_317546287.1">
    <property type="nucleotide sequence ID" value="NZ_JAWLKB010000065.1"/>
</dbReference>
<name>A0ABU4C594_RHOGO</name>
<keyword evidence="2" id="KW-1185">Reference proteome</keyword>
<evidence type="ECO:0000313" key="2">
    <source>
        <dbReference type="Proteomes" id="UP001185927"/>
    </source>
</evidence>
<comment type="caution">
    <text evidence="1">The sequence shown here is derived from an EMBL/GenBank/DDBJ whole genome shotgun (WGS) entry which is preliminary data.</text>
</comment>
<dbReference type="Gene3D" id="3.90.50.10">
    <property type="entry name" value="Photosynthetic Reaction Center, subunit H, domain 2"/>
    <property type="match status" value="1"/>
</dbReference>
<protein>
    <submittedName>
        <fullName evidence="1">PRC-barrel domain-containing protein</fullName>
    </submittedName>
</protein>
<proteinExistence type="predicted"/>
<reference evidence="1 2" key="1">
    <citation type="submission" date="2023-10" db="EMBL/GenBank/DDBJ databases">
        <title>Development of a sustainable strategy for remediation of hydrocarbon-contaminated territories based on the waste exchange concept.</title>
        <authorList>
            <person name="Krivoruchko A."/>
        </authorList>
    </citation>
    <scope>NUCLEOTIDE SEQUENCE [LARGE SCALE GENOMIC DNA]</scope>
    <source>
        <strain evidence="1 2">IEGM 1203</strain>
    </source>
</reference>
<organism evidence="1 2">
    <name type="scientific">Rhodococcus globerulus</name>
    <dbReference type="NCBI Taxonomy" id="33008"/>
    <lineage>
        <taxon>Bacteria</taxon>
        <taxon>Bacillati</taxon>
        <taxon>Actinomycetota</taxon>
        <taxon>Actinomycetes</taxon>
        <taxon>Mycobacteriales</taxon>
        <taxon>Nocardiaceae</taxon>
        <taxon>Rhodococcus</taxon>
    </lineage>
</organism>
<dbReference type="InterPro" id="IPR014747">
    <property type="entry name" value="Bac_photo_RC_H_C"/>
</dbReference>
<evidence type="ECO:0000313" key="1">
    <source>
        <dbReference type="EMBL" id="MDV6271671.1"/>
    </source>
</evidence>
<dbReference type="EMBL" id="JAWLKB010000065">
    <property type="protein sequence ID" value="MDV6271671.1"/>
    <property type="molecule type" value="Genomic_DNA"/>
</dbReference>
<accession>A0ABU4C594</accession>
<dbReference type="InterPro" id="IPR011033">
    <property type="entry name" value="PRC_barrel-like_sf"/>
</dbReference>
<dbReference type="Proteomes" id="UP001185927">
    <property type="component" value="Unassembled WGS sequence"/>
</dbReference>
<dbReference type="SUPFAM" id="SSF50346">
    <property type="entry name" value="PRC-barrel domain"/>
    <property type="match status" value="1"/>
</dbReference>
<gene>
    <name evidence="1" type="ORF">R3Q16_34340</name>
</gene>